<accession>A0AAD1ACS9</accession>
<gene>
    <name evidence="1" type="ORF">C7V51_03270</name>
</gene>
<protein>
    <submittedName>
        <fullName evidence="1">Uncharacterized protein</fullName>
    </submittedName>
</protein>
<dbReference type="KEGG" id="ria:C7V51_03270"/>
<organism evidence="1 2">
    <name type="scientific">Rathayibacter iranicus</name>
    <dbReference type="NCBI Taxonomy" id="59737"/>
    <lineage>
        <taxon>Bacteria</taxon>
        <taxon>Bacillati</taxon>
        <taxon>Actinomycetota</taxon>
        <taxon>Actinomycetes</taxon>
        <taxon>Micrococcales</taxon>
        <taxon>Microbacteriaceae</taxon>
        <taxon>Rathayibacter</taxon>
    </lineage>
</organism>
<proteinExistence type="predicted"/>
<sequence>MSATVIATETATTVHVSTSAGGTYLLTIGASGVQALRQMAAAYALVVTTATVGRVVNTRIDLSPWTPAERDGIFLELNEVVAAVLHRAALTPDQARLLTGIAERTRLDQT</sequence>
<evidence type="ECO:0000313" key="1">
    <source>
        <dbReference type="EMBL" id="AZZ55015.1"/>
    </source>
</evidence>
<dbReference type="AlphaFoldDB" id="A0AAD1ACS9"/>
<reference evidence="1 2" key="1">
    <citation type="submission" date="2018-03" db="EMBL/GenBank/DDBJ databases">
        <title>Bacteriophage NCPPB3778 and a type I-E CRISPR drive the evolution of the US Biological Select Agent, Rathayibacter toxicus.</title>
        <authorList>
            <person name="Davis E.W.II."/>
            <person name="Tabima J.F."/>
            <person name="Weisberg A.J."/>
            <person name="Dantas Lopes L."/>
            <person name="Wiseman M.S."/>
            <person name="Wiseman M.S."/>
            <person name="Pupko T."/>
            <person name="Belcher M.S."/>
            <person name="Sechler A.J."/>
            <person name="Tancos M.A."/>
            <person name="Schroeder B.K."/>
            <person name="Murray T.D."/>
            <person name="Luster D.G."/>
            <person name="Schneider W.L."/>
            <person name="Rogers E."/>
            <person name="Andreote F.D."/>
            <person name="Grunwald N.J."/>
            <person name="Putnam M.L."/>
            <person name="Chang J.H."/>
        </authorList>
    </citation>
    <scope>NUCLEOTIDE SEQUENCE [LARGE SCALE GENOMIC DNA]</scope>
    <source>
        <strain evidence="1 2">NCCPB 2253</strain>
    </source>
</reference>
<dbReference type="EMBL" id="CP028130">
    <property type="protein sequence ID" value="AZZ55015.1"/>
    <property type="molecule type" value="Genomic_DNA"/>
</dbReference>
<name>A0AAD1ACS9_9MICO</name>
<dbReference type="RefSeq" id="WP_104354201.1">
    <property type="nucleotide sequence ID" value="NZ_CP028130.1"/>
</dbReference>
<dbReference type="Proteomes" id="UP000283946">
    <property type="component" value="Chromosome"/>
</dbReference>
<evidence type="ECO:0000313" key="2">
    <source>
        <dbReference type="Proteomes" id="UP000283946"/>
    </source>
</evidence>